<feature type="domain" description="ATP-grasp" evidence="5">
    <location>
        <begin position="110"/>
        <end position="308"/>
    </location>
</feature>
<keyword evidence="3 4" id="KW-0067">ATP-binding</keyword>
<dbReference type="Proteomes" id="UP001500483">
    <property type="component" value="Unassembled WGS sequence"/>
</dbReference>
<dbReference type="Pfam" id="PF07478">
    <property type="entry name" value="Dala_Dala_lig_C"/>
    <property type="match status" value="1"/>
</dbReference>
<dbReference type="EMBL" id="BAAAYK010000038">
    <property type="protein sequence ID" value="GAA3358771.1"/>
    <property type="molecule type" value="Genomic_DNA"/>
</dbReference>
<evidence type="ECO:0000256" key="2">
    <source>
        <dbReference type="ARBA" id="ARBA00022741"/>
    </source>
</evidence>
<evidence type="ECO:0000313" key="7">
    <source>
        <dbReference type="Proteomes" id="UP001500483"/>
    </source>
</evidence>
<keyword evidence="1" id="KW-0436">Ligase</keyword>
<keyword evidence="2 4" id="KW-0547">Nucleotide-binding</keyword>
<reference evidence="7" key="1">
    <citation type="journal article" date="2019" name="Int. J. Syst. Evol. Microbiol.">
        <title>The Global Catalogue of Microorganisms (GCM) 10K type strain sequencing project: providing services to taxonomists for standard genome sequencing and annotation.</title>
        <authorList>
            <consortium name="The Broad Institute Genomics Platform"/>
            <consortium name="The Broad Institute Genome Sequencing Center for Infectious Disease"/>
            <person name="Wu L."/>
            <person name="Ma J."/>
        </authorList>
    </citation>
    <scope>NUCLEOTIDE SEQUENCE [LARGE SCALE GENOMIC DNA]</scope>
    <source>
        <strain evidence="7">JCM 9687</strain>
    </source>
</reference>
<evidence type="ECO:0000259" key="5">
    <source>
        <dbReference type="PROSITE" id="PS50975"/>
    </source>
</evidence>
<evidence type="ECO:0000256" key="4">
    <source>
        <dbReference type="PROSITE-ProRule" id="PRU00409"/>
    </source>
</evidence>
<dbReference type="PROSITE" id="PS50975">
    <property type="entry name" value="ATP_GRASP"/>
    <property type="match status" value="1"/>
</dbReference>
<dbReference type="RefSeq" id="WP_344927469.1">
    <property type="nucleotide sequence ID" value="NZ_BAAAYK010000038.1"/>
</dbReference>
<dbReference type="InterPro" id="IPR011761">
    <property type="entry name" value="ATP-grasp"/>
</dbReference>
<comment type="caution">
    <text evidence="6">The sequence shown here is derived from an EMBL/GenBank/DDBJ whole genome shotgun (WGS) entry which is preliminary data.</text>
</comment>
<dbReference type="PANTHER" id="PTHR43585:SF2">
    <property type="entry name" value="ATP-GRASP ENZYME FSQD"/>
    <property type="match status" value="1"/>
</dbReference>
<protein>
    <submittedName>
        <fullName evidence="6">ATP-grasp domain-containing protein</fullName>
    </submittedName>
</protein>
<accession>A0ABP6RPT8</accession>
<dbReference type="PANTHER" id="PTHR43585">
    <property type="entry name" value="FUMIPYRROLE BIOSYNTHESIS PROTEIN C"/>
    <property type="match status" value="1"/>
</dbReference>
<dbReference type="Gene3D" id="3.30.1490.20">
    <property type="entry name" value="ATP-grasp fold, A domain"/>
    <property type="match status" value="1"/>
</dbReference>
<dbReference type="InterPro" id="IPR011095">
    <property type="entry name" value="Dala_Dala_lig_C"/>
</dbReference>
<proteinExistence type="predicted"/>
<dbReference type="InterPro" id="IPR052032">
    <property type="entry name" value="ATP-dep_AA_Ligase"/>
</dbReference>
<name>A0ABP6RPT8_9PSEU</name>
<sequence length="414" mass="43403">MGSRLLVCGVGAGMDGSVSALARLGLEVLVATERPGPAAHRDAGTVLRVDPHDADAVAAGLAGAGITGLDGVLSLGCDNPPAVSGLAARFGCPGLPERVALDCTLKHRRLRRLAAAGVATPRHAVATTLRGALDGLRELGLPAVVKPCDRSSSVGVAKVDGPETARPLVERALRLSRSGRIVLEEFLEGTEHTAVAFLADGVLHPVGFADRDYRNKELFAPHFLESGDTLPTALTAEQVREVLAVVHTAARALELDPAVINTDVLRTADGEVFLLEITARITGARIATEVMPLSTGVDPLPNLARLALGRPLAVDELVPTRCRAVVQRFRPVDGEFVAWAGDLGQVPRDPRVHDLFWGVRPRAGTRLPRCGSGTDVLGGVIATGESVAEAESVAAAALRSLPVRLETDDPNRER</sequence>
<keyword evidence="7" id="KW-1185">Reference proteome</keyword>
<dbReference type="Gene3D" id="3.30.470.20">
    <property type="entry name" value="ATP-grasp fold, B domain"/>
    <property type="match status" value="1"/>
</dbReference>
<gene>
    <name evidence="6" type="ORF">GCM10020366_32110</name>
</gene>
<organism evidence="6 7">
    <name type="scientific">Saccharopolyspora gregorii</name>
    <dbReference type="NCBI Taxonomy" id="33914"/>
    <lineage>
        <taxon>Bacteria</taxon>
        <taxon>Bacillati</taxon>
        <taxon>Actinomycetota</taxon>
        <taxon>Actinomycetes</taxon>
        <taxon>Pseudonocardiales</taxon>
        <taxon>Pseudonocardiaceae</taxon>
        <taxon>Saccharopolyspora</taxon>
    </lineage>
</organism>
<dbReference type="Gene3D" id="3.40.50.20">
    <property type="match status" value="1"/>
</dbReference>
<evidence type="ECO:0000256" key="1">
    <source>
        <dbReference type="ARBA" id="ARBA00022598"/>
    </source>
</evidence>
<dbReference type="SUPFAM" id="SSF56059">
    <property type="entry name" value="Glutathione synthetase ATP-binding domain-like"/>
    <property type="match status" value="1"/>
</dbReference>
<evidence type="ECO:0000313" key="6">
    <source>
        <dbReference type="EMBL" id="GAA3358771.1"/>
    </source>
</evidence>
<evidence type="ECO:0000256" key="3">
    <source>
        <dbReference type="ARBA" id="ARBA00022840"/>
    </source>
</evidence>
<dbReference type="InterPro" id="IPR013815">
    <property type="entry name" value="ATP_grasp_subdomain_1"/>
</dbReference>